<proteinExistence type="inferred from homology"/>
<dbReference type="Gene3D" id="3.30.700.10">
    <property type="entry name" value="Glycoprotein, Type 4 Pilin"/>
    <property type="match status" value="1"/>
</dbReference>
<keyword evidence="5" id="KW-1185">Reference proteome</keyword>
<gene>
    <name evidence="4" type="ORF">HZS80_03375</name>
</gene>
<dbReference type="PROSITE" id="PS00409">
    <property type="entry name" value="PROKAR_NTER_METHYL"/>
    <property type="match status" value="1"/>
</dbReference>
<dbReference type="Pfam" id="PF07963">
    <property type="entry name" value="N_methyl"/>
    <property type="match status" value="1"/>
</dbReference>
<accession>A0A7Z0RX40</accession>
<evidence type="ECO:0000256" key="1">
    <source>
        <dbReference type="ARBA" id="ARBA00005233"/>
    </source>
</evidence>
<organism evidence="4 5">
    <name type="scientific">Vreelandella glaciei</name>
    <dbReference type="NCBI Taxonomy" id="186761"/>
    <lineage>
        <taxon>Bacteria</taxon>
        <taxon>Pseudomonadati</taxon>
        <taxon>Pseudomonadota</taxon>
        <taxon>Gammaproteobacteria</taxon>
        <taxon>Oceanospirillales</taxon>
        <taxon>Halomonadaceae</taxon>
        <taxon>Vreelandella</taxon>
    </lineage>
</organism>
<protein>
    <submittedName>
        <fullName evidence="4">Pilin</fullName>
    </submittedName>
</protein>
<dbReference type="RefSeq" id="WP_179915173.1">
    <property type="nucleotide sequence ID" value="NZ_JACCDE010000003.1"/>
</dbReference>
<dbReference type="InterPro" id="IPR045584">
    <property type="entry name" value="Pilin-like"/>
</dbReference>
<name>A0A7Z0RX40_9GAMM</name>
<dbReference type="InterPro" id="IPR012902">
    <property type="entry name" value="N_methyl_site"/>
</dbReference>
<keyword evidence="3" id="KW-1133">Transmembrane helix</keyword>
<evidence type="ECO:0000256" key="3">
    <source>
        <dbReference type="SAM" id="Phobius"/>
    </source>
</evidence>
<evidence type="ECO:0000313" key="4">
    <source>
        <dbReference type="EMBL" id="NYS76772.1"/>
    </source>
</evidence>
<sequence>MQSTFQPITRNTKQGGFTLIELLIVVAIIGVLAAVAIPQYGAYTARAANNACLSEATSWARMYVVEDQDPTGDVSTINMDFEACAVENLPEVDEATNEARIVANDPATSDALCDLDTGSCSLVEPLAE</sequence>
<comment type="caution">
    <text evidence="4">The sequence shown here is derived from an EMBL/GenBank/DDBJ whole genome shotgun (WGS) entry which is preliminary data.</text>
</comment>
<dbReference type="SUPFAM" id="SSF54523">
    <property type="entry name" value="Pili subunits"/>
    <property type="match status" value="1"/>
</dbReference>
<dbReference type="PANTHER" id="PTHR30093:SF34">
    <property type="entry name" value="PREPILIN PEPTIDASE-DEPENDENT PROTEIN D"/>
    <property type="match status" value="1"/>
</dbReference>
<keyword evidence="2" id="KW-0488">Methylation</keyword>
<keyword evidence="3" id="KW-0812">Transmembrane</keyword>
<dbReference type="PANTHER" id="PTHR30093">
    <property type="entry name" value="GENERAL SECRETION PATHWAY PROTEIN G"/>
    <property type="match status" value="1"/>
</dbReference>
<evidence type="ECO:0000313" key="5">
    <source>
        <dbReference type="Proteomes" id="UP000526892"/>
    </source>
</evidence>
<dbReference type="NCBIfam" id="TIGR02532">
    <property type="entry name" value="IV_pilin_GFxxxE"/>
    <property type="match status" value="1"/>
</dbReference>
<dbReference type="EMBL" id="JACCDE010000003">
    <property type="protein sequence ID" value="NYS76772.1"/>
    <property type="molecule type" value="Genomic_DNA"/>
</dbReference>
<reference evidence="4 5" key="1">
    <citation type="journal article" date="2003" name="Extremophiles">
        <title>Halomonas glaciei sp. nov. isolated from fast ice of Adelie Land, Antarctica.</title>
        <authorList>
            <person name="Reddy G.S."/>
            <person name="Raghavan P.U."/>
            <person name="Sarita N.B."/>
            <person name="Prakash J.S."/>
            <person name="Nagesh N."/>
            <person name="Delille D."/>
            <person name="Shivaji S."/>
        </authorList>
    </citation>
    <scope>NUCLEOTIDE SEQUENCE [LARGE SCALE GENOMIC DNA]</scope>
    <source>
        <strain evidence="4 5">DD39</strain>
    </source>
</reference>
<evidence type="ECO:0000256" key="2">
    <source>
        <dbReference type="ARBA" id="ARBA00022481"/>
    </source>
</evidence>
<comment type="similarity">
    <text evidence="1">Belongs to the N-Me-Phe pilin family.</text>
</comment>
<dbReference type="AlphaFoldDB" id="A0A7Z0RX40"/>
<keyword evidence="3" id="KW-0472">Membrane</keyword>
<feature type="transmembrane region" description="Helical" evidence="3">
    <location>
        <begin position="16"/>
        <end position="37"/>
    </location>
</feature>
<dbReference type="Proteomes" id="UP000526892">
    <property type="component" value="Unassembled WGS sequence"/>
</dbReference>